<feature type="compositionally biased region" description="Basic and acidic residues" evidence="2">
    <location>
        <begin position="102"/>
        <end position="119"/>
    </location>
</feature>
<feature type="compositionally biased region" description="Polar residues" evidence="2">
    <location>
        <begin position="1637"/>
        <end position="1652"/>
    </location>
</feature>
<feature type="region of interest" description="Disordered" evidence="2">
    <location>
        <begin position="1568"/>
        <end position="1620"/>
    </location>
</feature>
<feature type="compositionally biased region" description="Polar residues" evidence="2">
    <location>
        <begin position="1711"/>
        <end position="1721"/>
    </location>
</feature>
<feature type="compositionally biased region" description="Pro residues" evidence="2">
    <location>
        <begin position="1969"/>
        <end position="1978"/>
    </location>
</feature>
<feature type="region of interest" description="Disordered" evidence="2">
    <location>
        <begin position="226"/>
        <end position="271"/>
    </location>
</feature>
<feature type="compositionally biased region" description="Low complexity" evidence="2">
    <location>
        <begin position="689"/>
        <end position="698"/>
    </location>
</feature>
<dbReference type="SUPFAM" id="SSF48350">
    <property type="entry name" value="GTPase activation domain, GAP"/>
    <property type="match status" value="1"/>
</dbReference>
<comment type="caution">
    <text evidence="4">The sequence shown here is derived from an EMBL/GenBank/DDBJ whole genome shotgun (WGS) entry which is preliminary data.</text>
</comment>
<feature type="compositionally biased region" description="Polar residues" evidence="2">
    <location>
        <begin position="926"/>
        <end position="944"/>
    </location>
</feature>
<protein>
    <recommendedName>
        <fullName evidence="3">Ras-GAP domain-containing protein</fullName>
    </recommendedName>
</protein>
<feature type="compositionally biased region" description="Low complexity" evidence="2">
    <location>
        <begin position="1780"/>
        <end position="1789"/>
    </location>
</feature>
<feature type="compositionally biased region" description="Low complexity" evidence="2">
    <location>
        <begin position="1979"/>
        <end position="1995"/>
    </location>
</feature>
<accession>A0A5B0S3Q5</accession>
<feature type="compositionally biased region" description="Low complexity" evidence="2">
    <location>
        <begin position="1573"/>
        <end position="1589"/>
    </location>
</feature>
<gene>
    <name evidence="4" type="ORF">PGTUg99_007361</name>
</gene>
<organism evidence="4 5">
    <name type="scientific">Puccinia graminis f. sp. tritici</name>
    <dbReference type="NCBI Taxonomy" id="56615"/>
    <lineage>
        <taxon>Eukaryota</taxon>
        <taxon>Fungi</taxon>
        <taxon>Dikarya</taxon>
        <taxon>Basidiomycota</taxon>
        <taxon>Pucciniomycotina</taxon>
        <taxon>Pucciniomycetes</taxon>
        <taxon>Pucciniales</taxon>
        <taxon>Pucciniaceae</taxon>
        <taxon>Puccinia</taxon>
    </lineage>
</organism>
<dbReference type="InterPro" id="IPR039360">
    <property type="entry name" value="Ras_GTPase"/>
</dbReference>
<feature type="compositionally biased region" description="Polar residues" evidence="2">
    <location>
        <begin position="1857"/>
        <end position="1873"/>
    </location>
</feature>
<feature type="region of interest" description="Disordered" evidence="2">
    <location>
        <begin position="525"/>
        <end position="571"/>
    </location>
</feature>
<dbReference type="PROSITE" id="PS50018">
    <property type="entry name" value="RAS_GTPASE_ACTIV_2"/>
    <property type="match status" value="1"/>
</dbReference>
<feature type="region of interest" description="Disordered" evidence="2">
    <location>
        <begin position="975"/>
        <end position="1013"/>
    </location>
</feature>
<feature type="compositionally biased region" description="Polar residues" evidence="2">
    <location>
        <begin position="1737"/>
        <end position="1747"/>
    </location>
</feature>
<dbReference type="InterPro" id="IPR001936">
    <property type="entry name" value="RasGAP_dom"/>
</dbReference>
<feature type="compositionally biased region" description="Polar residues" evidence="2">
    <location>
        <begin position="707"/>
        <end position="720"/>
    </location>
</feature>
<evidence type="ECO:0000313" key="5">
    <source>
        <dbReference type="Proteomes" id="UP000325313"/>
    </source>
</evidence>
<proteinExistence type="predicted"/>
<feature type="compositionally biased region" description="Polar residues" evidence="2">
    <location>
        <begin position="525"/>
        <end position="537"/>
    </location>
</feature>
<feature type="compositionally biased region" description="Polar residues" evidence="2">
    <location>
        <begin position="474"/>
        <end position="493"/>
    </location>
</feature>
<feature type="region of interest" description="Disordered" evidence="2">
    <location>
        <begin position="1078"/>
        <end position="1100"/>
    </location>
</feature>
<feature type="compositionally biased region" description="Polar residues" evidence="2">
    <location>
        <begin position="1925"/>
        <end position="1941"/>
    </location>
</feature>
<dbReference type="Pfam" id="PF00616">
    <property type="entry name" value="RasGAP"/>
    <property type="match status" value="1"/>
</dbReference>
<feature type="compositionally biased region" description="Basic and acidic residues" evidence="2">
    <location>
        <begin position="1767"/>
        <end position="1776"/>
    </location>
</feature>
<evidence type="ECO:0000256" key="1">
    <source>
        <dbReference type="ARBA" id="ARBA00022468"/>
    </source>
</evidence>
<dbReference type="GO" id="GO:0005096">
    <property type="term" value="F:GTPase activator activity"/>
    <property type="evidence" value="ECO:0007669"/>
    <property type="project" value="UniProtKB-KW"/>
</dbReference>
<feature type="region of interest" description="Disordered" evidence="2">
    <location>
        <begin position="1504"/>
        <end position="1543"/>
    </location>
</feature>
<dbReference type="CDD" id="cd05137">
    <property type="entry name" value="RasGAP_CLA2_BUD2"/>
    <property type="match status" value="1"/>
</dbReference>
<feature type="compositionally biased region" description="Polar residues" evidence="2">
    <location>
        <begin position="123"/>
        <end position="169"/>
    </location>
</feature>
<dbReference type="InterPro" id="IPR035892">
    <property type="entry name" value="C2_domain_sf"/>
</dbReference>
<keyword evidence="1" id="KW-0343">GTPase activation</keyword>
<feature type="region of interest" description="Disordered" evidence="2">
    <location>
        <begin position="1903"/>
        <end position="2035"/>
    </location>
</feature>
<dbReference type="SUPFAM" id="SSF49562">
    <property type="entry name" value="C2 domain (Calcium/lipid-binding domain, CaLB)"/>
    <property type="match status" value="1"/>
</dbReference>
<evidence type="ECO:0000259" key="3">
    <source>
        <dbReference type="PROSITE" id="PS50018"/>
    </source>
</evidence>
<feature type="region of interest" description="Disordered" evidence="2">
    <location>
        <begin position="689"/>
        <end position="733"/>
    </location>
</feature>
<evidence type="ECO:0000313" key="4">
    <source>
        <dbReference type="EMBL" id="KAA1132761.1"/>
    </source>
</evidence>
<feature type="compositionally biased region" description="Low complexity" evidence="2">
    <location>
        <begin position="367"/>
        <end position="377"/>
    </location>
</feature>
<dbReference type="EMBL" id="VDEP01000076">
    <property type="protein sequence ID" value="KAA1132761.1"/>
    <property type="molecule type" value="Genomic_DNA"/>
</dbReference>
<dbReference type="InterPro" id="IPR008936">
    <property type="entry name" value="Rho_GTPase_activation_prot"/>
</dbReference>
<name>A0A5B0S3Q5_PUCGR</name>
<feature type="compositionally biased region" description="Polar residues" evidence="2">
    <location>
        <begin position="1660"/>
        <end position="1671"/>
    </location>
</feature>
<dbReference type="PANTHER" id="PTHR10194:SF60">
    <property type="entry name" value="RAS GTPASE-ACTIVATING PROTEIN RASKOL"/>
    <property type="match status" value="1"/>
</dbReference>
<feature type="compositionally biased region" description="Polar residues" evidence="2">
    <location>
        <begin position="1953"/>
        <end position="1968"/>
    </location>
</feature>
<feature type="compositionally biased region" description="Basic and acidic residues" evidence="2">
    <location>
        <begin position="1526"/>
        <end position="1535"/>
    </location>
</feature>
<feature type="region of interest" description="Disordered" evidence="2">
    <location>
        <begin position="323"/>
        <end position="378"/>
    </location>
</feature>
<reference evidence="4 5" key="1">
    <citation type="submission" date="2019-05" db="EMBL/GenBank/DDBJ databases">
        <title>Emergence of the Ug99 lineage of the wheat stem rust pathogen through somatic hybridization.</title>
        <authorList>
            <person name="Li F."/>
            <person name="Upadhyaya N.M."/>
            <person name="Sperschneider J."/>
            <person name="Matny O."/>
            <person name="Nguyen-Phuc H."/>
            <person name="Mago R."/>
            <person name="Raley C."/>
            <person name="Miller M.E."/>
            <person name="Silverstein K.A.T."/>
            <person name="Henningsen E."/>
            <person name="Hirsch C.D."/>
            <person name="Visser B."/>
            <person name="Pretorius Z.A."/>
            <person name="Steffenson B.J."/>
            <person name="Schwessinger B."/>
            <person name="Dodds P.N."/>
            <person name="Figueroa M."/>
        </authorList>
    </citation>
    <scope>NUCLEOTIDE SEQUENCE [LARGE SCALE GENOMIC DNA]</scope>
    <source>
        <strain evidence="4 5">Ug99</strain>
    </source>
</reference>
<feature type="region of interest" description="Disordered" evidence="2">
    <location>
        <begin position="473"/>
        <end position="500"/>
    </location>
</feature>
<evidence type="ECO:0000256" key="2">
    <source>
        <dbReference type="SAM" id="MobiDB-lite"/>
    </source>
</evidence>
<feature type="region of interest" description="Disordered" evidence="2">
    <location>
        <begin position="1849"/>
        <end position="1881"/>
    </location>
</feature>
<dbReference type="Gene3D" id="1.10.506.10">
    <property type="entry name" value="GTPase Activation - p120gap, domain 1"/>
    <property type="match status" value="2"/>
</dbReference>
<feature type="region of interest" description="Disordered" evidence="2">
    <location>
        <begin position="926"/>
        <end position="959"/>
    </location>
</feature>
<feature type="region of interest" description="Disordered" evidence="2">
    <location>
        <begin position="39"/>
        <end position="181"/>
    </location>
</feature>
<feature type="domain" description="Ras-GAP" evidence="3">
    <location>
        <begin position="1206"/>
        <end position="1407"/>
    </location>
</feature>
<dbReference type="Proteomes" id="UP000325313">
    <property type="component" value="Unassembled WGS sequence"/>
</dbReference>
<feature type="compositionally biased region" description="Polar residues" evidence="2">
    <location>
        <begin position="1607"/>
        <end position="1620"/>
    </location>
</feature>
<dbReference type="PANTHER" id="PTHR10194">
    <property type="entry name" value="RAS GTPASE-ACTIVATING PROTEINS"/>
    <property type="match status" value="1"/>
</dbReference>
<dbReference type="CDD" id="cd00030">
    <property type="entry name" value="C2"/>
    <property type="match status" value="1"/>
</dbReference>
<feature type="compositionally biased region" description="Polar residues" evidence="2">
    <location>
        <begin position="2009"/>
        <end position="2019"/>
    </location>
</feature>
<sequence length="2035" mass="222394">MQKLVDSPTSSSSALNGFESHRARLKQFRRQAIHSIGLNSKLTQQEQQQQQIRLTQDLTQHPSSRLTNPSSSPSAKPTLMMVNRKTEQEQPTLNPDSPIHLQSRDEFRSNSQDSRRGPFEIHSPTTSVSLDRPDASSSVNLTRQSFTSTTPPILNQFGTTAQDLPNPQSKLDRPSNSEYRFPPASAITTELAQGHPHEETASKVGSSILNPFQTHKHDHQLDLQPDLTNLPEAVPGTSNQINLQPHTSSDDGPQDHPQSNPSKPNIPAPLKIFPSSYRRSISAPFTSNGLLDFSGRLDSITEDGILSASAQMDSSYHLMNPLRTPMPYGGSDDTRDFSSMKFPFEGSPPTRSLDRSSPTQSNIPDQSTRPSSASSQSDHMYRKWTGSFYVWVYDAPSITSDTTTQSSSAMTNNPSTASNLSNNLIGGISKHFFQHVKPNNSGFESKSSKLLIGKKERRGVKLGLISGLTKQKDALSSSQLESSGAATSLNTHRPNLDPHSLSEHLDALVDRSAIDTIEISKLNQTRFPSSSKTADQPTKSKKHPFNAESKSGRRKFISESSGSGGGSGSITSHLALGPGAAMNSQGIGSGQWKLVQGVITEDGHFTLYSGNDVILYRIYLPSYRRTDVRMVHQSIFGRPHCGVITRRIGNTASSTNAPIHPSMPTSSTSLPIHPSSSFFSSSTNGSLSSLTPSTLSNPHRLGPSPSMPTAANMQDTTKSLGTDPANPASQQADLSTGASELSVYICMPNSVLLESWLVICKCFCRPDDFRHLYPRSNKKSQNGGHKGAKGRLQSLSVSQSNQELSPSPALSSTGEDASAKNPVSSVKQGLPERVRIWRGVEIQLLEGRKLGETRQITVNSAIVDSSSGAAGVLNPTKLMTKEERRNSTGGFLHTSSQTSLLSINKEALFNKSNFGKHQTAQQFIINDPNQQPERQNLKQKLTQRSNSKNNDDFDDSTTGFSSSITSNLSGLTNRQSLQTSSLPNYEDKPASTASISTTIPSHESSTHSSKHNSISNNSFNDNFYFVELDWDKEIIGRSTIKRNANPFWSESFKFSEIGSFKVPLILNVYQIKRNLNNVHSKSSSNPNHSNHNSSSPPVSSTITLIGQSQLDFKTFEKNTQLQLWLPIYSNANNTTAEFGGDENFNQYDGRENLYTKLEIMGEINLSITVIEQVVLAEPEYAKMMNFMNNDNDIELPLNLAHMAVGELDRLAELLIRIYEANNRLILRFSQLAAIEINGDLSTASILFRANTLLTKMLEAYMRLVGRSFLESSIGPVVRRICIAKTELEIDPAKLKPSLSAHQKEKIVTENVKELKKICNEIWQSMYINRSKCPNRLRKIFVKIQELVGNAYADQDMRLTSISAFVFLRFFVPAILNPRLFSLIQFQPDGKSQRTLTLIAKTLQGLGNLTLFGIKEPWMSVMNEFITTQLDSFRDYISFIASESDSTKPEWTSKEYEGYGLPYALRASLPSSSRDGIPTLPHLLDPVRDCSLLASLMTIINKKASGSSSSKHHSSVLPPKTTNRPRRYTDATEPSEKAAPTNSDSTADFLKICGDLYAKSERRYVKIIQSESKTSNAPNRTTATTATTPAISDIQNPTTASPGLLPPVTSTQGGSPQSSLNCRTWALNSHDRIEQLSPALSTQMLKSPSTDSTTRWKRSHTITAEQGSSAAYNHSDHLMESPSTPSKQSSLGILGIGPRPVIHSNALEPSPKFSSQSPQLPSSGVVDHNHNHFGFSTPRYNSKPNGSGTLLVGVQDYEITPQYSQESHQGDRRENPPERQSSSTSVSSIVIEKRSSLKKPLVNRLKDSIVGIHGDRSSSSSLSLSSLGSFNSPFSSPTCYNVPTHCEYFKDQNEGEGSPQNRLTPTNRSTSSINALGEATGCHPSLPANPTYLLNLNHPLVHRNLSSSSSPSSPVIPPPSSTASSHVISAPTTPNCNLASDTPPNPDDHHAQLLNRSGSSIVHPHQSSPFNPPLAPSAIPPSASSCSSSTTTTSIINDGHTAHAVHPADTSGSTSNSTWTHRGFIHKMMRKNSTAR</sequence>
<feature type="compositionally biased region" description="Low complexity" evidence="2">
    <location>
        <begin position="990"/>
        <end position="1013"/>
    </location>
</feature>
<feature type="region of interest" description="Disordered" evidence="2">
    <location>
        <begin position="1637"/>
        <end position="1748"/>
    </location>
</feature>
<feature type="compositionally biased region" description="Polar residues" evidence="2">
    <location>
        <begin position="793"/>
        <end position="826"/>
    </location>
</feature>
<feature type="compositionally biased region" description="Polar residues" evidence="2">
    <location>
        <begin position="355"/>
        <end position="366"/>
    </location>
</feature>
<dbReference type="SMART" id="SM00323">
    <property type="entry name" value="RasGAP"/>
    <property type="match status" value="1"/>
</dbReference>
<feature type="compositionally biased region" description="Polar residues" evidence="2">
    <location>
        <begin position="1680"/>
        <end position="1690"/>
    </location>
</feature>
<feature type="region of interest" description="Disordered" evidence="2">
    <location>
        <begin position="775"/>
        <end position="826"/>
    </location>
</feature>
<feature type="compositionally biased region" description="Polar residues" evidence="2">
    <location>
        <begin position="236"/>
        <end position="263"/>
    </location>
</feature>
<feature type="region of interest" description="Disordered" evidence="2">
    <location>
        <begin position="1762"/>
        <end position="1789"/>
    </location>
</feature>
<feature type="compositionally biased region" description="Low complexity" evidence="2">
    <location>
        <begin position="42"/>
        <end position="74"/>
    </location>
</feature>